<evidence type="ECO:0000313" key="8">
    <source>
        <dbReference type="Proteomes" id="UP000000657"/>
    </source>
</evidence>
<evidence type="ECO:0000256" key="2">
    <source>
        <dbReference type="ARBA" id="ARBA00023125"/>
    </source>
</evidence>
<dbReference type="eggNOG" id="COG1309">
    <property type="taxonomic scope" value="Bacteria"/>
</dbReference>
<evidence type="ECO:0000256" key="3">
    <source>
        <dbReference type="ARBA" id="ARBA00023163"/>
    </source>
</evidence>
<dbReference type="PANTHER" id="PTHR47506:SF3">
    <property type="entry name" value="HTH-TYPE TRANSCRIPTIONAL REGULATOR LMRA"/>
    <property type="match status" value="1"/>
</dbReference>
<dbReference type="RefSeq" id="WP_011602824.1">
    <property type="nucleotide sequence ID" value="NC_008278.1"/>
</dbReference>
<dbReference type="Gene3D" id="1.10.357.10">
    <property type="entry name" value="Tetracycline Repressor, domain 2"/>
    <property type="match status" value="1"/>
</dbReference>
<dbReference type="PRINTS" id="PR00455">
    <property type="entry name" value="HTHTETR"/>
</dbReference>
<dbReference type="SUPFAM" id="SSF46689">
    <property type="entry name" value="Homeodomain-like"/>
    <property type="match status" value="1"/>
</dbReference>
<dbReference type="InterPro" id="IPR009057">
    <property type="entry name" value="Homeodomain-like_sf"/>
</dbReference>
<keyword evidence="3" id="KW-0804">Transcription</keyword>
<dbReference type="InterPro" id="IPR001647">
    <property type="entry name" value="HTH_TetR"/>
</dbReference>
<dbReference type="GO" id="GO:0003677">
    <property type="term" value="F:DNA binding"/>
    <property type="evidence" value="ECO:0007669"/>
    <property type="project" value="UniProtKB-UniRule"/>
</dbReference>
<name>Q0RQ86_FRAAA</name>
<keyword evidence="2 4" id="KW-0238">DNA-binding</keyword>
<protein>
    <submittedName>
        <fullName evidence="7">TetR-family transcriptional regulator</fullName>
    </submittedName>
</protein>
<evidence type="ECO:0000256" key="1">
    <source>
        <dbReference type="ARBA" id="ARBA00023015"/>
    </source>
</evidence>
<accession>Q0RQ86</accession>
<feature type="domain" description="HTH tetR-type" evidence="6">
    <location>
        <begin position="25"/>
        <end position="85"/>
    </location>
</feature>
<dbReference type="EMBL" id="CT573213">
    <property type="protein sequence ID" value="CAJ60290.1"/>
    <property type="molecule type" value="Genomic_DNA"/>
</dbReference>
<evidence type="ECO:0000259" key="6">
    <source>
        <dbReference type="PROSITE" id="PS50977"/>
    </source>
</evidence>
<dbReference type="PANTHER" id="PTHR47506">
    <property type="entry name" value="TRANSCRIPTIONAL REGULATORY PROTEIN"/>
    <property type="match status" value="1"/>
</dbReference>
<feature type="region of interest" description="Disordered" evidence="5">
    <location>
        <begin position="1"/>
        <end position="21"/>
    </location>
</feature>
<dbReference type="HOGENOM" id="CLU_069356_28_1_11"/>
<organism evidence="7 8">
    <name type="scientific">Frankia alni (strain DSM 45986 / CECT 9034 / ACN14a)</name>
    <dbReference type="NCBI Taxonomy" id="326424"/>
    <lineage>
        <taxon>Bacteria</taxon>
        <taxon>Bacillati</taxon>
        <taxon>Actinomycetota</taxon>
        <taxon>Actinomycetes</taxon>
        <taxon>Frankiales</taxon>
        <taxon>Frankiaceae</taxon>
        <taxon>Frankia</taxon>
    </lineage>
</organism>
<evidence type="ECO:0000313" key="7">
    <source>
        <dbReference type="EMBL" id="CAJ60290.1"/>
    </source>
</evidence>
<dbReference type="KEGG" id="fal:FRAAL1635"/>
<dbReference type="PROSITE" id="PS50977">
    <property type="entry name" value="HTH_TETR_2"/>
    <property type="match status" value="1"/>
</dbReference>
<evidence type="ECO:0000256" key="5">
    <source>
        <dbReference type="SAM" id="MobiDB-lite"/>
    </source>
</evidence>
<keyword evidence="8" id="KW-1185">Reference proteome</keyword>
<feature type="DNA-binding region" description="H-T-H motif" evidence="4">
    <location>
        <begin position="48"/>
        <end position="67"/>
    </location>
</feature>
<dbReference type="Proteomes" id="UP000000657">
    <property type="component" value="Chromosome"/>
</dbReference>
<dbReference type="AlphaFoldDB" id="Q0RQ86"/>
<reference evidence="7 8" key="1">
    <citation type="journal article" date="2007" name="Genome Res.">
        <title>Genome characteristics of facultatively symbiotic Frankia sp. strains reflect host range and host plant biogeography.</title>
        <authorList>
            <person name="Normand P."/>
            <person name="Lapierre P."/>
            <person name="Tisa L.S."/>
            <person name="Gogarten J.P."/>
            <person name="Alloisio N."/>
            <person name="Bagnarol E."/>
            <person name="Bassi C.A."/>
            <person name="Berry A.M."/>
            <person name="Bickhart D.M."/>
            <person name="Choisne N."/>
            <person name="Couloux A."/>
            <person name="Cournoyer B."/>
            <person name="Cruveiller S."/>
            <person name="Daubin V."/>
            <person name="Demange N."/>
            <person name="Francino M.P."/>
            <person name="Goltsman E."/>
            <person name="Huang Y."/>
            <person name="Kopp O.R."/>
            <person name="Labarre L."/>
            <person name="Lapidus A."/>
            <person name="Lavire C."/>
            <person name="Marechal J."/>
            <person name="Martinez M."/>
            <person name="Mastronunzio J.E."/>
            <person name="Mullin B.C."/>
            <person name="Niemann J."/>
            <person name="Pujic P."/>
            <person name="Rawnsley T."/>
            <person name="Rouy Z."/>
            <person name="Schenowitz C."/>
            <person name="Sellstedt A."/>
            <person name="Tavares F."/>
            <person name="Tomkins J.P."/>
            <person name="Vallenet D."/>
            <person name="Valverde C."/>
            <person name="Wall L.G."/>
            <person name="Wang Y."/>
            <person name="Medigue C."/>
            <person name="Benson D.R."/>
        </authorList>
    </citation>
    <scope>NUCLEOTIDE SEQUENCE [LARGE SCALE GENOMIC DNA]</scope>
    <source>
        <strain evidence="8">DSM 45986 / CECT 9034 / ACN14a</strain>
    </source>
</reference>
<dbReference type="OrthoDB" id="3827407at2"/>
<keyword evidence="1" id="KW-0805">Transcription regulation</keyword>
<proteinExistence type="predicted"/>
<dbReference type="Pfam" id="PF00440">
    <property type="entry name" value="TetR_N"/>
    <property type="match status" value="1"/>
</dbReference>
<sequence length="241" mass="25436">MNPPVPGGAGGAGGQDGRRITRKGQATRARIVAAAAELMYARGVAGTSTEDVRVAASVSSSQLYHYFEDKNALVRAVVAYQTEAVLAFQQPLFSRLDSLAGLAAWADTLVDFHLGLHLRGGCPLGSLASELADADPVAREALAAAFARWEAAIREGLAAMRARGELRDEADPDRLALTLLAAVQGGLLLARTRREVAPLRVALDTVLDHIRSLVSDVVRPYPVGSASVVVTSGVPVRVERH</sequence>
<dbReference type="SUPFAM" id="SSF48498">
    <property type="entry name" value="Tetracyclin repressor-like, C-terminal domain"/>
    <property type="match status" value="1"/>
</dbReference>
<dbReference type="STRING" id="326424.FRAAL1635"/>
<evidence type="ECO:0000256" key="4">
    <source>
        <dbReference type="PROSITE-ProRule" id="PRU00335"/>
    </source>
</evidence>
<dbReference type="Pfam" id="PF16925">
    <property type="entry name" value="TetR_C_13"/>
    <property type="match status" value="1"/>
</dbReference>
<dbReference type="InterPro" id="IPR011075">
    <property type="entry name" value="TetR_C"/>
</dbReference>
<dbReference type="InterPro" id="IPR036271">
    <property type="entry name" value="Tet_transcr_reg_TetR-rel_C_sf"/>
</dbReference>
<gene>
    <name evidence="7" type="ordered locus">FRAAL1635</name>
</gene>